<dbReference type="OrthoDB" id="239492at2157"/>
<dbReference type="Pfam" id="PF25257">
    <property type="entry name" value="DUF7858"/>
    <property type="match status" value="1"/>
</dbReference>
<organism evidence="2 3">
    <name type="scientific">Halogranum gelatinilyticum</name>
    <dbReference type="NCBI Taxonomy" id="660521"/>
    <lineage>
        <taxon>Archaea</taxon>
        <taxon>Methanobacteriati</taxon>
        <taxon>Methanobacteriota</taxon>
        <taxon>Stenosarchaea group</taxon>
        <taxon>Halobacteria</taxon>
        <taxon>Halobacteriales</taxon>
        <taxon>Haloferacaceae</taxon>
    </lineage>
</organism>
<gene>
    <name evidence="2" type="ORF">SAMN04487949_0347</name>
</gene>
<dbReference type="EMBL" id="FNHL01000001">
    <property type="protein sequence ID" value="SDL96941.1"/>
    <property type="molecule type" value="Genomic_DNA"/>
</dbReference>
<dbReference type="AlphaFoldDB" id="A0A1G9PEN3"/>
<protein>
    <submittedName>
        <fullName evidence="2">Uncharacterized protein</fullName>
    </submittedName>
</protein>
<reference evidence="3" key="1">
    <citation type="submission" date="2016-10" db="EMBL/GenBank/DDBJ databases">
        <authorList>
            <person name="Varghese N."/>
            <person name="Submissions S."/>
        </authorList>
    </citation>
    <scope>NUCLEOTIDE SEQUENCE [LARGE SCALE GENOMIC DNA]</scope>
    <source>
        <strain evidence="3">CGMCC 1.10119</strain>
    </source>
</reference>
<proteinExistence type="predicted"/>
<evidence type="ECO:0000256" key="1">
    <source>
        <dbReference type="SAM" id="MobiDB-lite"/>
    </source>
</evidence>
<evidence type="ECO:0000313" key="3">
    <source>
        <dbReference type="Proteomes" id="UP000199451"/>
    </source>
</evidence>
<dbReference type="RefSeq" id="WP_089693458.1">
    <property type="nucleotide sequence ID" value="NZ_FNHL01000001.1"/>
</dbReference>
<feature type="region of interest" description="Disordered" evidence="1">
    <location>
        <begin position="1"/>
        <end position="22"/>
    </location>
</feature>
<dbReference type="Proteomes" id="UP000199451">
    <property type="component" value="Unassembled WGS sequence"/>
</dbReference>
<name>A0A1G9PEN3_9EURY</name>
<evidence type="ECO:0000313" key="2">
    <source>
        <dbReference type="EMBL" id="SDL96941.1"/>
    </source>
</evidence>
<accession>A0A1G9PEN3</accession>
<keyword evidence="3" id="KW-1185">Reference proteome</keyword>
<sequence>MGLADIAEGIEVTSEQRDRGLATVDDTDGSLVERFEPHADDLPCTPEAAATAVETHTTGTSVGESAERAGIAPMTAAKVLHRCGVAGVTPLSPMARDVLRDWLGGELSRTDALALTDATEAEFALATYIETHESVAELEEAVEGTLSPETNATVAKRDVLGETMSNPGSVR</sequence>
<dbReference type="InterPro" id="IPR057180">
    <property type="entry name" value="DUF7858"/>
</dbReference>